<dbReference type="Proteomes" id="UP001241169">
    <property type="component" value="Unassembled WGS sequence"/>
</dbReference>
<sequence>MMPQTMPRLTNSFPPNSATPKSIASQMT</sequence>
<accession>A0ABQ9S3Q5</accession>
<name>A0ABQ9S3Q5_9PEZI</name>
<evidence type="ECO:0000313" key="3">
    <source>
        <dbReference type="Proteomes" id="UP001241169"/>
    </source>
</evidence>
<comment type="caution">
    <text evidence="2">The sequence shown here is derived from an EMBL/GenBank/DDBJ whole genome shotgun (WGS) entry which is preliminary data.</text>
</comment>
<gene>
    <name evidence="2" type="ORF">CPAR01_13568</name>
</gene>
<feature type="region of interest" description="Disordered" evidence="1">
    <location>
        <begin position="1"/>
        <end position="28"/>
    </location>
</feature>
<proteinExistence type="predicted"/>
<reference evidence="2 3" key="1">
    <citation type="submission" date="2016-10" db="EMBL/GenBank/DDBJ databases">
        <title>The genome sequence of Colletotrichum fioriniae PJ7.</title>
        <authorList>
            <person name="Baroncelli R."/>
        </authorList>
    </citation>
    <scope>NUCLEOTIDE SEQUENCE [LARGE SCALE GENOMIC DNA]</scope>
    <source>
        <strain evidence="2 3">IMI 384185</strain>
    </source>
</reference>
<evidence type="ECO:0000313" key="2">
    <source>
        <dbReference type="EMBL" id="KAK1524620.1"/>
    </source>
</evidence>
<protein>
    <submittedName>
        <fullName evidence="2">Uncharacterized protein</fullName>
    </submittedName>
</protein>
<dbReference type="EMBL" id="MOPA01000013">
    <property type="protein sequence ID" value="KAK1524620.1"/>
    <property type="molecule type" value="Genomic_DNA"/>
</dbReference>
<organism evidence="2 3">
    <name type="scientific">Colletotrichum paranaense</name>
    <dbReference type="NCBI Taxonomy" id="1914294"/>
    <lineage>
        <taxon>Eukaryota</taxon>
        <taxon>Fungi</taxon>
        <taxon>Dikarya</taxon>
        <taxon>Ascomycota</taxon>
        <taxon>Pezizomycotina</taxon>
        <taxon>Sordariomycetes</taxon>
        <taxon>Hypocreomycetidae</taxon>
        <taxon>Glomerellales</taxon>
        <taxon>Glomerellaceae</taxon>
        <taxon>Colletotrichum</taxon>
        <taxon>Colletotrichum acutatum species complex</taxon>
    </lineage>
</organism>
<evidence type="ECO:0000256" key="1">
    <source>
        <dbReference type="SAM" id="MobiDB-lite"/>
    </source>
</evidence>
<feature type="compositionally biased region" description="Polar residues" evidence="1">
    <location>
        <begin position="7"/>
        <end position="28"/>
    </location>
</feature>
<keyword evidence="3" id="KW-1185">Reference proteome</keyword>